<dbReference type="RefSeq" id="WP_344722088.1">
    <property type="nucleotide sequence ID" value="NZ_BAAAUS010000008.1"/>
</dbReference>
<evidence type="ECO:0000256" key="1">
    <source>
        <dbReference type="ARBA" id="ARBA00022448"/>
    </source>
</evidence>
<dbReference type="InterPro" id="IPR017871">
    <property type="entry name" value="ABC_transporter-like_CS"/>
</dbReference>
<dbReference type="Pfam" id="PF00005">
    <property type="entry name" value="ABC_tran"/>
    <property type="match status" value="1"/>
</dbReference>
<dbReference type="Gene3D" id="3.40.50.300">
    <property type="entry name" value="P-loop containing nucleotide triphosphate hydrolases"/>
    <property type="match status" value="1"/>
</dbReference>
<proteinExistence type="predicted"/>
<reference evidence="6" key="1">
    <citation type="journal article" date="2019" name="Int. J. Syst. Evol. Microbiol.">
        <title>The Global Catalogue of Microorganisms (GCM) 10K type strain sequencing project: providing services to taxonomists for standard genome sequencing and annotation.</title>
        <authorList>
            <consortium name="The Broad Institute Genomics Platform"/>
            <consortium name="The Broad Institute Genome Sequencing Center for Infectious Disease"/>
            <person name="Wu L."/>
            <person name="Ma J."/>
        </authorList>
    </citation>
    <scope>NUCLEOTIDE SEQUENCE [LARGE SCALE GENOMIC DNA]</scope>
    <source>
        <strain evidence="6">CCM 7043</strain>
    </source>
</reference>
<dbReference type="InterPro" id="IPR008995">
    <property type="entry name" value="Mo/tungstate-bd_C_term_dom"/>
</dbReference>
<comment type="caution">
    <text evidence="5">The sequence shown here is derived from an EMBL/GenBank/DDBJ whole genome shotgun (WGS) entry which is preliminary data.</text>
</comment>
<dbReference type="InterPro" id="IPR050093">
    <property type="entry name" value="ABC_SmlMolc_Importer"/>
</dbReference>
<evidence type="ECO:0000256" key="3">
    <source>
        <dbReference type="ARBA" id="ARBA00022840"/>
    </source>
</evidence>
<dbReference type="SUPFAM" id="SSF52540">
    <property type="entry name" value="P-loop containing nucleoside triphosphate hydrolases"/>
    <property type="match status" value="1"/>
</dbReference>
<keyword evidence="2" id="KW-0547">Nucleotide-binding</keyword>
<dbReference type="PANTHER" id="PTHR42781:SF4">
    <property type="entry name" value="SPERMIDINE_PUTRESCINE IMPORT ATP-BINDING PROTEIN POTA"/>
    <property type="match status" value="1"/>
</dbReference>
<organism evidence="5 6">
    <name type="scientific">Pseudonocardia yunnanensis</name>
    <dbReference type="NCBI Taxonomy" id="58107"/>
    <lineage>
        <taxon>Bacteria</taxon>
        <taxon>Bacillati</taxon>
        <taxon>Actinomycetota</taxon>
        <taxon>Actinomycetes</taxon>
        <taxon>Pseudonocardiales</taxon>
        <taxon>Pseudonocardiaceae</taxon>
        <taxon>Pseudonocardia</taxon>
    </lineage>
</organism>
<feature type="domain" description="ABC transporter" evidence="4">
    <location>
        <begin position="8"/>
        <end position="237"/>
    </location>
</feature>
<dbReference type="Pfam" id="PF08402">
    <property type="entry name" value="TOBE_2"/>
    <property type="match status" value="1"/>
</dbReference>
<protein>
    <submittedName>
        <fullName evidence="5">ABC transporter ATP-binding protein</fullName>
    </submittedName>
</protein>
<gene>
    <name evidence="5" type="ORF">ACFSJD_27270</name>
</gene>
<evidence type="ECO:0000313" key="5">
    <source>
        <dbReference type="EMBL" id="MFD1521230.1"/>
    </source>
</evidence>
<dbReference type="InterPro" id="IPR003593">
    <property type="entry name" value="AAA+_ATPase"/>
</dbReference>
<evidence type="ECO:0000313" key="6">
    <source>
        <dbReference type="Proteomes" id="UP001597114"/>
    </source>
</evidence>
<dbReference type="PROSITE" id="PS50893">
    <property type="entry name" value="ABC_TRANSPORTER_2"/>
    <property type="match status" value="1"/>
</dbReference>
<dbReference type="SUPFAM" id="SSF50331">
    <property type="entry name" value="MOP-like"/>
    <property type="match status" value="1"/>
</dbReference>
<accession>A0ABW4F3E1</accession>
<sequence>MTDRRKGIGCRNLEVHVGDRQLLHVTDLHVPCGHTLAVLGPNGAGKSTLLRALGMLTTHRVSGEILLDDRPATRSQMRDAVAAVLQRPILRRGTVMANATSGLRFRGVNRRDARERATTWLEALGVDQLAERDVRTLSGGEAQRVSIARALAVSPRVLLLDEPFTGLDATTRTDLLADLRAALGGQPTATILVTHDRHDAAALTENTALMINGQIRQQGPTADVLDNPADIDTARLLGFTNLLLPALTGAPHILVARPEHSRLVLEPTDRPENGVTVTGTLRRTVPLGAATRIDVDTTSGSLTCLHTGDLPATATPPVGSRVVIAIHETRTPRNVGEPHPPPALQQ</sequence>
<keyword evidence="1" id="KW-0813">Transport</keyword>
<dbReference type="GO" id="GO:0005524">
    <property type="term" value="F:ATP binding"/>
    <property type="evidence" value="ECO:0007669"/>
    <property type="project" value="UniProtKB-KW"/>
</dbReference>
<dbReference type="InterPro" id="IPR013611">
    <property type="entry name" value="Transp-assoc_OB_typ2"/>
</dbReference>
<keyword evidence="6" id="KW-1185">Reference proteome</keyword>
<keyword evidence="3 5" id="KW-0067">ATP-binding</keyword>
<name>A0ABW4F3E1_9PSEU</name>
<evidence type="ECO:0000256" key="2">
    <source>
        <dbReference type="ARBA" id="ARBA00022741"/>
    </source>
</evidence>
<dbReference type="InterPro" id="IPR003439">
    <property type="entry name" value="ABC_transporter-like_ATP-bd"/>
</dbReference>
<dbReference type="PROSITE" id="PS00211">
    <property type="entry name" value="ABC_TRANSPORTER_1"/>
    <property type="match status" value="1"/>
</dbReference>
<dbReference type="EMBL" id="JBHUCO010000031">
    <property type="protein sequence ID" value="MFD1521230.1"/>
    <property type="molecule type" value="Genomic_DNA"/>
</dbReference>
<dbReference type="PANTHER" id="PTHR42781">
    <property type="entry name" value="SPERMIDINE/PUTRESCINE IMPORT ATP-BINDING PROTEIN POTA"/>
    <property type="match status" value="1"/>
</dbReference>
<dbReference type="Proteomes" id="UP001597114">
    <property type="component" value="Unassembled WGS sequence"/>
</dbReference>
<dbReference type="InterPro" id="IPR027417">
    <property type="entry name" value="P-loop_NTPase"/>
</dbReference>
<dbReference type="SMART" id="SM00382">
    <property type="entry name" value="AAA"/>
    <property type="match status" value="1"/>
</dbReference>
<evidence type="ECO:0000259" key="4">
    <source>
        <dbReference type="PROSITE" id="PS50893"/>
    </source>
</evidence>